<evidence type="ECO:0000256" key="4">
    <source>
        <dbReference type="ARBA" id="ARBA00023002"/>
    </source>
</evidence>
<dbReference type="Proteomes" id="UP000782241">
    <property type="component" value="Unassembled WGS sequence"/>
</dbReference>
<evidence type="ECO:0000256" key="3">
    <source>
        <dbReference type="ARBA" id="ARBA00022827"/>
    </source>
</evidence>
<dbReference type="PANTHER" id="PTHR42973">
    <property type="entry name" value="BINDING OXIDOREDUCTASE, PUTATIVE (AFU_ORTHOLOGUE AFUA_1G17690)-RELATED"/>
    <property type="match status" value="1"/>
</dbReference>
<evidence type="ECO:0000259" key="5">
    <source>
        <dbReference type="PROSITE" id="PS51387"/>
    </source>
</evidence>
<dbReference type="InterPro" id="IPR016167">
    <property type="entry name" value="FAD-bd_PCMH_sub1"/>
</dbReference>
<dbReference type="GO" id="GO:0071949">
    <property type="term" value="F:FAD binding"/>
    <property type="evidence" value="ECO:0007669"/>
    <property type="project" value="InterPro"/>
</dbReference>
<accession>A0A9P7H7D6</accession>
<dbReference type="PANTHER" id="PTHR42973:SF7">
    <property type="entry name" value="FAD-BINDING PCMH-TYPE DOMAIN-CONTAINING PROTEIN"/>
    <property type="match status" value="1"/>
</dbReference>
<name>A0A9P7H7D6_9HYPO</name>
<evidence type="ECO:0000313" key="7">
    <source>
        <dbReference type="Proteomes" id="UP000782241"/>
    </source>
</evidence>
<keyword evidence="4" id="KW-0560">Oxidoreductase</keyword>
<feature type="domain" description="FAD-binding PCMH-type" evidence="5">
    <location>
        <begin position="38"/>
        <end position="207"/>
    </location>
</feature>
<proteinExistence type="inferred from homology"/>
<dbReference type="InterPro" id="IPR016166">
    <property type="entry name" value="FAD-bd_PCMH"/>
</dbReference>
<evidence type="ECO:0000256" key="1">
    <source>
        <dbReference type="ARBA" id="ARBA00005466"/>
    </source>
</evidence>
<keyword evidence="3" id="KW-0274">FAD</keyword>
<dbReference type="Gene3D" id="3.30.465.10">
    <property type="match status" value="1"/>
</dbReference>
<dbReference type="PROSITE" id="PS51387">
    <property type="entry name" value="FAD_PCMH"/>
    <property type="match status" value="1"/>
</dbReference>
<dbReference type="InterPro" id="IPR006094">
    <property type="entry name" value="Oxid_FAD_bind_N"/>
</dbReference>
<organism evidence="6 7">
    <name type="scientific">Fusarium avenaceum</name>
    <dbReference type="NCBI Taxonomy" id="40199"/>
    <lineage>
        <taxon>Eukaryota</taxon>
        <taxon>Fungi</taxon>
        <taxon>Dikarya</taxon>
        <taxon>Ascomycota</taxon>
        <taxon>Pezizomycotina</taxon>
        <taxon>Sordariomycetes</taxon>
        <taxon>Hypocreomycetidae</taxon>
        <taxon>Hypocreales</taxon>
        <taxon>Nectriaceae</taxon>
        <taxon>Fusarium</taxon>
        <taxon>Fusarium tricinctum species complex</taxon>
    </lineage>
</organism>
<comment type="caution">
    <text evidence="6">The sequence shown here is derived from an EMBL/GenBank/DDBJ whole genome shotgun (WGS) entry which is preliminary data.</text>
</comment>
<dbReference type="Gene3D" id="3.30.43.10">
    <property type="entry name" value="Uridine Diphospho-n-acetylenolpyruvylglucosamine Reductase, domain 2"/>
    <property type="match status" value="1"/>
</dbReference>
<keyword evidence="2" id="KW-0285">Flavoprotein</keyword>
<gene>
    <name evidence="6" type="ORF">KAF25_002991</name>
</gene>
<dbReference type="InterPro" id="IPR036318">
    <property type="entry name" value="FAD-bd_PCMH-like_sf"/>
</dbReference>
<dbReference type="InterPro" id="IPR016169">
    <property type="entry name" value="FAD-bd_PCMH_sub2"/>
</dbReference>
<protein>
    <recommendedName>
        <fullName evidence="5">FAD-binding PCMH-type domain-containing protein</fullName>
    </recommendedName>
</protein>
<comment type="similarity">
    <text evidence="1">Belongs to the oxygen-dependent FAD-linked oxidoreductase family.</text>
</comment>
<dbReference type="InterPro" id="IPR050416">
    <property type="entry name" value="FAD-linked_Oxidoreductase"/>
</dbReference>
<dbReference type="Pfam" id="PF01565">
    <property type="entry name" value="FAD_binding_4"/>
    <property type="match status" value="1"/>
</dbReference>
<evidence type="ECO:0000256" key="2">
    <source>
        <dbReference type="ARBA" id="ARBA00022630"/>
    </source>
</evidence>
<evidence type="ECO:0000313" key="6">
    <source>
        <dbReference type="EMBL" id="KAG5660385.1"/>
    </source>
</evidence>
<dbReference type="AlphaFoldDB" id="A0A9P7H7D6"/>
<dbReference type="SUPFAM" id="SSF56176">
    <property type="entry name" value="FAD-binding/transporter-associated domain-like"/>
    <property type="match status" value="1"/>
</dbReference>
<reference evidence="6" key="1">
    <citation type="submission" date="2021-04" db="EMBL/GenBank/DDBJ databases">
        <title>Draft genome of Fusarium avenaceum strain F156N33, isolated from an atmospheric sample in Virginia.</title>
        <authorList>
            <person name="Yang S."/>
            <person name="Vinatzer B.A."/>
            <person name="Coleman J."/>
        </authorList>
    </citation>
    <scope>NUCLEOTIDE SEQUENCE</scope>
    <source>
        <strain evidence="6">F156N33</strain>
    </source>
</reference>
<dbReference type="EMBL" id="JAGPUO010000009">
    <property type="protein sequence ID" value="KAG5660385.1"/>
    <property type="molecule type" value="Genomic_DNA"/>
</dbReference>
<dbReference type="Gene3D" id="3.40.462.20">
    <property type="match status" value="1"/>
</dbReference>
<dbReference type="GO" id="GO:0016491">
    <property type="term" value="F:oxidoreductase activity"/>
    <property type="evidence" value="ECO:0007669"/>
    <property type="project" value="UniProtKB-KW"/>
</dbReference>
<keyword evidence="7" id="KW-1185">Reference proteome</keyword>
<sequence length="468" mass="51018">MAVTTSDLFVKLKSHLGHTKAKLYQPDESNYKQIEQCFIDKPVQTLGVVKPQDADEVASVLQFCLENHVEFSIRSGGHDCAARTLADGALVIDMRDINYVVVSEDKQSATVGGGILIGQLAKTLGEDGLATPVGTIASVGYVGWSTLGGYGPLTSHYGLGVDQIIGAKIVNASGEVQTADEESLVGIRGGGGSLGIITELTIKVYPIPKILSSTIIYESSDLEKALTSYTQYYEKLLTTNELPVCLQLQPMVMQMPGQGVVFGVIANWHGEDKEEGRAWIKNFAEAGTCVMEMTQEMTLGEILENNEKMVTWPSYGRVFTLNVKELTAKTISVLAKHCANVQGGSLIFSYHTLLSAQEPTQKSVFGTRARHHMLEIYAVLADESVAKGRVAWAAQVKSEIQEQDPDNVLEGSYISLGSHEDADLKKVYGRHYETLLALKKKYDAGNVFKHSIPRLLVSGDEKEVIEAW</sequence>